<evidence type="ECO:0000313" key="4">
    <source>
        <dbReference type="EMBL" id="KAF0759957.1"/>
    </source>
</evidence>
<evidence type="ECO:0000313" key="5">
    <source>
        <dbReference type="Proteomes" id="UP000478052"/>
    </source>
</evidence>
<dbReference type="EMBL" id="VUJU01002831">
    <property type="protein sequence ID" value="KAF0759957.1"/>
    <property type="molecule type" value="Genomic_DNA"/>
</dbReference>
<dbReference type="InterPro" id="IPR021896">
    <property type="entry name" value="THAP9-like_HTH"/>
</dbReference>
<evidence type="ECO:0000259" key="2">
    <source>
        <dbReference type="Pfam" id="PF12017"/>
    </source>
</evidence>
<reference evidence="4 5" key="1">
    <citation type="submission" date="2019-08" db="EMBL/GenBank/DDBJ databases">
        <title>Whole genome of Aphis craccivora.</title>
        <authorList>
            <person name="Voronova N.V."/>
            <person name="Shulinski R.S."/>
            <person name="Bandarenka Y.V."/>
            <person name="Zhorov D.G."/>
            <person name="Warner D."/>
        </authorList>
    </citation>
    <scope>NUCLEOTIDE SEQUENCE [LARGE SCALE GENOMIC DNA]</scope>
    <source>
        <strain evidence="4">180601</strain>
        <tissue evidence="4">Whole Body</tissue>
    </source>
</reference>
<sequence>MTRSIVDDVPFHPSHRHHEVFSAVGRNKVDANQEQRNQNKDDQPGEWRVAKQRVKEAFMPKSTHQLFQRVLFGKIKNYYPPELKSFALTLNLYSANKWYESVDCSPGFSKEALVALQNKVKEAKLISRRVVYVDFGADIANDCTPEAKEALVIMVNYVNGCWKMPI</sequence>
<dbReference type="Pfam" id="PF21787">
    <property type="entry name" value="TNP-like_RNaseH_N"/>
    <property type="match status" value="1"/>
</dbReference>
<gene>
    <name evidence="4" type="ORF">FWK35_00018685</name>
</gene>
<feature type="region of interest" description="Disordered" evidence="1">
    <location>
        <begin position="26"/>
        <end position="45"/>
    </location>
</feature>
<evidence type="ECO:0000259" key="3">
    <source>
        <dbReference type="Pfam" id="PF21787"/>
    </source>
</evidence>
<name>A0A6G0YQ96_APHCR</name>
<feature type="compositionally biased region" description="Basic and acidic residues" evidence="1">
    <location>
        <begin position="27"/>
        <end position="45"/>
    </location>
</feature>
<proteinExistence type="predicted"/>
<comment type="caution">
    <text evidence="4">The sequence shown here is derived from an EMBL/GenBank/DDBJ whole genome shotgun (WGS) entry which is preliminary data.</text>
</comment>
<dbReference type="OrthoDB" id="7312725at2759"/>
<protein>
    <submittedName>
        <fullName evidence="4">Uncharacterized protein</fullName>
    </submittedName>
</protein>
<keyword evidence="5" id="KW-1185">Reference proteome</keyword>
<dbReference type="Pfam" id="PF12017">
    <property type="entry name" value="Tnp_P_element"/>
    <property type="match status" value="1"/>
</dbReference>
<dbReference type="InterPro" id="IPR048365">
    <property type="entry name" value="TNP-like_RNaseH_N"/>
</dbReference>
<evidence type="ECO:0000256" key="1">
    <source>
        <dbReference type="SAM" id="MobiDB-lite"/>
    </source>
</evidence>
<feature type="domain" description="THAP9-like helix-turn-helix" evidence="2">
    <location>
        <begin position="60"/>
        <end position="96"/>
    </location>
</feature>
<accession>A0A6G0YQ96</accession>
<feature type="domain" description="Transposable element P transposase-like RNase H" evidence="3">
    <location>
        <begin position="130"/>
        <end position="166"/>
    </location>
</feature>
<organism evidence="4 5">
    <name type="scientific">Aphis craccivora</name>
    <name type="common">Cowpea aphid</name>
    <dbReference type="NCBI Taxonomy" id="307492"/>
    <lineage>
        <taxon>Eukaryota</taxon>
        <taxon>Metazoa</taxon>
        <taxon>Ecdysozoa</taxon>
        <taxon>Arthropoda</taxon>
        <taxon>Hexapoda</taxon>
        <taxon>Insecta</taxon>
        <taxon>Pterygota</taxon>
        <taxon>Neoptera</taxon>
        <taxon>Paraneoptera</taxon>
        <taxon>Hemiptera</taxon>
        <taxon>Sternorrhyncha</taxon>
        <taxon>Aphidomorpha</taxon>
        <taxon>Aphidoidea</taxon>
        <taxon>Aphididae</taxon>
        <taxon>Aphidini</taxon>
        <taxon>Aphis</taxon>
        <taxon>Aphis</taxon>
    </lineage>
</organism>
<dbReference type="AlphaFoldDB" id="A0A6G0YQ96"/>
<dbReference type="Proteomes" id="UP000478052">
    <property type="component" value="Unassembled WGS sequence"/>
</dbReference>